<proteinExistence type="predicted"/>
<protein>
    <submittedName>
        <fullName evidence="1">Uncharacterized protein</fullName>
    </submittedName>
</protein>
<evidence type="ECO:0000313" key="2">
    <source>
        <dbReference type="Proteomes" id="UP000005317"/>
    </source>
</evidence>
<dbReference type="EMBL" id="JH651384">
    <property type="protein sequence ID" value="EIJ33795.1"/>
    <property type="molecule type" value="Genomic_DNA"/>
</dbReference>
<reference evidence="2" key="1">
    <citation type="journal article" date="2011" name="Stand. Genomic Sci.">
        <title>Genome sequence of the filamentous, gliding Thiothrix nivea neotype strain (JP2(T)).</title>
        <authorList>
            <person name="Lapidus A."/>
            <person name="Nolan M."/>
            <person name="Lucas S."/>
            <person name="Glavina Del Rio T."/>
            <person name="Tice H."/>
            <person name="Cheng J.F."/>
            <person name="Tapia R."/>
            <person name="Han C."/>
            <person name="Goodwin L."/>
            <person name="Pitluck S."/>
            <person name="Liolios K."/>
            <person name="Pagani I."/>
            <person name="Ivanova N."/>
            <person name="Huntemann M."/>
            <person name="Mavromatis K."/>
            <person name="Mikhailova N."/>
            <person name="Pati A."/>
            <person name="Chen A."/>
            <person name="Palaniappan K."/>
            <person name="Land M."/>
            <person name="Brambilla E.M."/>
            <person name="Rohde M."/>
            <person name="Abt B."/>
            <person name="Verbarg S."/>
            <person name="Goker M."/>
            <person name="Bristow J."/>
            <person name="Eisen J.A."/>
            <person name="Markowitz V."/>
            <person name="Hugenholtz P."/>
            <person name="Kyrpides N.C."/>
            <person name="Klenk H.P."/>
            <person name="Woyke T."/>
        </authorList>
    </citation>
    <scope>NUCLEOTIDE SEQUENCE [LARGE SCALE GENOMIC DNA]</scope>
    <source>
        <strain evidence="2">ATCC 35100 / DSM 5205 / JP2</strain>
    </source>
</reference>
<dbReference type="RefSeq" id="WP_002707743.1">
    <property type="nucleotide sequence ID" value="NZ_JH651384.1"/>
</dbReference>
<organism evidence="1 2">
    <name type="scientific">Thiothrix nivea (strain ATCC 35100 / DSM 5205 / JP2)</name>
    <dbReference type="NCBI Taxonomy" id="870187"/>
    <lineage>
        <taxon>Bacteria</taxon>
        <taxon>Pseudomonadati</taxon>
        <taxon>Pseudomonadota</taxon>
        <taxon>Gammaproteobacteria</taxon>
        <taxon>Thiotrichales</taxon>
        <taxon>Thiotrichaceae</taxon>
        <taxon>Thiothrix</taxon>
    </lineage>
</organism>
<sequence length="120" mass="12737" precursor="true">MSEPSLHSSIVALVSLASGIASKHPDMGLCQIDKLRQMGVPEAHIRTVIEIARHIRDEASQKLDATFNEECCPDEADCCASSPLNTSAEKAVAKPKMLNIAVKEEATPCCSPTASGQPCC</sequence>
<evidence type="ECO:0000313" key="1">
    <source>
        <dbReference type="EMBL" id="EIJ33795.1"/>
    </source>
</evidence>
<dbReference type="Proteomes" id="UP000005317">
    <property type="component" value="Unassembled WGS sequence"/>
</dbReference>
<accession>A0A656HFJ7</accession>
<keyword evidence="2" id="KW-1185">Reference proteome</keyword>
<gene>
    <name evidence="1" type="ORF">Thini_1177</name>
</gene>
<name>A0A656HFJ7_THINJ</name>
<dbReference type="OrthoDB" id="8563100at2"/>
<dbReference type="AlphaFoldDB" id="A0A656HFJ7"/>